<evidence type="ECO:0000313" key="3">
    <source>
        <dbReference type="Proteomes" id="UP000002011"/>
    </source>
</evidence>
<evidence type="ECO:0000313" key="2">
    <source>
        <dbReference type="EMBL" id="ACT93299.1"/>
    </source>
</evidence>
<protein>
    <recommendedName>
        <fullName evidence="4">Secreted protein</fullName>
    </recommendedName>
</protein>
<dbReference type="HOGENOM" id="CLU_882051_0_0_10"/>
<feature type="signal peptide" evidence="1">
    <location>
        <begin position="1"/>
        <end position="27"/>
    </location>
</feature>
<dbReference type="OrthoDB" id="928010at2"/>
<name>C6VXF6_DYAFD</name>
<evidence type="ECO:0000256" key="1">
    <source>
        <dbReference type="SAM" id="SignalP"/>
    </source>
</evidence>
<sequence>MLVSSFQTIGAALACLVVAGSVNQANAQGTNVLNTYEFVQDGVNNSYQPPVIKGPTSIPQTLAFFYNKNGSVDEGIYFQPLKSALSVTFSFDDQTYINVPQHVTGMTFGAASGASSTHVRGVSVVNTNYYYADTARAIFTAHPQGPVGKGVNLFMNAGLQVFLSAKPLLAANASRSDTSRYYYGKLRLQFSRPVTDPVISFIGLGATTNFGDKRLGFATELELQTPGLALTKLSGSEEMQIDMGKTQILHSKTPISGNCDNGAACGSVVVKGSKISTLVFGVYLRPDGGPGVWGTEKVSNSGDMWHVTISLPEQE</sequence>
<keyword evidence="3" id="KW-1185">Reference proteome</keyword>
<organism evidence="2 3">
    <name type="scientific">Dyadobacter fermentans (strain ATCC 700827 / DSM 18053 / CIP 107007 / KCTC 52180 / NS114)</name>
    <dbReference type="NCBI Taxonomy" id="471854"/>
    <lineage>
        <taxon>Bacteria</taxon>
        <taxon>Pseudomonadati</taxon>
        <taxon>Bacteroidota</taxon>
        <taxon>Cytophagia</taxon>
        <taxon>Cytophagales</taxon>
        <taxon>Spirosomataceae</taxon>
        <taxon>Dyadobacter</taxon>
    </lineage>
</organism>
<proteinExistence type="predicted"/>
<accession>C6VXF6</accession>
<dbReference type="Proteomes" id="UP000002011">
    <property type="component" value="Chromosome"/>
</dbReference>
<dbReference type="AlphaFoldDB" id="C6VXF6"/>
<dbReference type="RefSeq" id="WP_015811551.1">
    <property type="nucleotide sequence ID" value="NC_013037.1"/>
</dbReference>
<feature type="chain" id="PRO_5002971910" description="Secreted protein" evidence="1">
    <location>
        <begin position="28"/>
        <end position="315"/>
    </location>
</feature>
<gene>
    <name evidence="2" type="ordered locus">Dfer_2076</name>
</gene>
<dbReference type="eggNOG" id="ENOG502ZEYW">
    <property type="taxonomic scope" value="Bacteria"/>
</dbReference>
<dbReference type="EMBL" id="CP001619">
    <property type="protein sequence ID" value="ACT93299.1"/>
    <property type="molecule type" value="Genomic_DNA"/>
</dbReference>
<reference evidence="2 3" key="1">
    <citation type="journal article" date="2009" name="Stand. Genomic Sci.">
        <title>Complete genome sequence of Dyadobacter fermentans type strain (NS114).</title>
        <authorList>
            <person name="Lang E."/>
            <person name="Lapidus A."/>
            <person name="Chertkov O."/>
            <person name="Brettin T."/>
            <person name="Detter J.C."/>
            <person name="Han C."/>
            <person name="Copeland A."/>
            <person name="Glavina Del Rio T."/>
            <person name="Nolan M."/>
            <person name="Chen F."/>
            <person name="Lucas S."/>
            <person name="Tice H."/>
            <person name="Cheng J.F."/>
            <person name="Land M."/>
            <person name="Hauser L."/>
            <person name="Chang Y.J."/>
            <person name="Jeffries C.D."/>
            <person name="Kopitz M."/>
            <person name="Bruce D."/>
            <person name="Goodwin L."/>
            <person name="Pitluck S."/>
            <person name="Ovchinnikova G."/>
            <person name="Pati A."/>
            <person name="Ivanova N."/>
            <person name="Mavrommatis K."/>
            <person name="Chen A."/>
            <person name="Palaniappan K."/>
            <person name="Chain P."/>
            <person name="Bristow J."/>
            <person name="Eisen J.A."/>
            <person name="Markowitz V."/>
            <person name="Hugenholtz P."/>
            <person name="Goker M."/>
            <person name="Rohde M."/>
            <person name="Kyrpides N.C."/>
            <person name="Klenk H.P."/>
        </authorList>
    </citation>
    <scope>NUCLEOTIDE SEQUENCE [LARGE SCALE GENOMIC DNA]</scope>
    <source>
        <strain evidence="3">ATCC 700827 / DSM 18053 / CIP 107007 / KCTC 52180 / NS114</strain>
    </source>
</reference>
<keyword evidence="1" id="KW-0732">Signal</keyword>
<dbReference type="KEGG" id="dfe:Dfer_2076"/>
<evidence type="ECO:0008006" key="4">
    <source>
        <dbReference type="Google" id="ProtNLM"/>
    </source>
</evidence>